<dbReference type="Proteomes" id="UP000664132">
    <property type="component" value="Unassembled WGS sequence"/>
</dbReference>
<evidence type="ECO:0000313" key="2">
    <source>
        <dbReference type="EMBL" id="KAG4421112.1"/>
    </source>
</evidence>
<evidence type="ECO:0000313" key="3">
    <source>
        <dbReference type="Proteomes" id="UP000664132"/>
    </source>
</evidence>
<name>A0A8H7TKW5_9HELO</name>
<feature type="compositionally biased region" description="Polar residues" evidence="1">
    <location>
        <begin position="243"/>
        <end position="255"/>
    </location>
</feature>
<evidence type="ECO:0000256" key="1">
    <source>
        <dbReference type="SAM" id="MobiDB-lite"/>
    </source>
</evidence>
<accession>A0A8H7TKW5</accession>
<dbReference type="OrthoDB" id="3561872at2759"/>
<feature type="compositionally biased region" description="Polar residues" evidence="1">
    <location>
        <begin position="337"/>
        <end position="349"/>
    </location>
</feature>
<feature type="compositionally biased region" description="Acidic residues" evidence="1">
    <location>
        <begin position="359"/>
        <end position="375"/>
    </location>
</feature>
<proteinExistence type="predicted"/>
<sequence>MSGPATMTESASEPQLMAATFKMVSGTVITGPMLKEELETLKERHKEDRRLKEKYPRINGEPTWLLRHIELLQEAYAKDGWEYGIEIPKECQYRIRPSIIGSYLIFTRDKKGRKGKVTKEYIPVPLSIGASWGTWKPMDNDARLPTEGRLPYLPPPGPGESKVYRGLLDRDLDAYLTAGEDPEDYKEYTINGMGVLPEDRPPRRRIISKDSSSSGSSTNRVVSKGSSTSSSSAKASTYSRSSFTTAKTCAPSQNILDPANFAPERSLRSTRKVSNISVSSSSTNTSSDSSTSLLSNSMPVPGSIRKPIYGGRSDSEGLEDDSDDGEDDEDGEGEVAEQTNQPMQGSRNGRTGHYRTIQDSDDEDEDDNEMEVEDEYAVKPPTRGTGLVGYAASPSDSDGASSDEAVPLDNAQKLKKVSNGFHDVGPYDEDDNAEDDAKVEYEDGDMAGGYDAEEGYENGGYVMDGYGEAVEAFEDDEWFDDSGYCKFCYLHQHECECIRGDENDPMERGEDDDDYEN</sequence>
<organism evidence="2 3">
    <name type="scientific">Cadophora malorum</name>
    <dbReference type="NCBI Taxonomy" id="108018"/>
    <lineage>
        <taxon>Eukaryota</taxon>
        <taxon>Fungi</taxon>
        <taxon>Dikarya</taxon>
        <taxon>Ascomycota</taxon>
        <taxon>Pezizomycotina</taxon>
        <taxon>Leotiomycetes</taxon>
        <taxon>Helotiales</taxon>
        <taxon>Ploettnerulaceae</taxon>
        <taxon>Cadophora</taxon>
    </lineage>
</organism>
<comment type="caution">
    <text evidence="2">The sequence shown here is derived from an EMBL/GenBank/DDBJ whole genome shotgun (WGS) entry which is preliminary data.</text>
</comment>
<feature type="compositionally biased region" description="Low complexity" evidence="1">
    <location>
        <begin position="209"/>
        <end position="242"/>
    </location>
</feature>
<feature type="compositionally biased region" description="Low complexity" evidence="1">
    <location>
        <begin position="273"/>
        <end position="297"/>
    </location>
</feature>
<dbReference type="AlphaFoldDB" id="A0A8H7TKW5"/>
<feature type="compositionally biased region" description="Acidic residues" evidence="1">
    <location>
        <begin position="316"/>
        <end position="335"/>
    </location>
</feature>
<dbReference type="EMBL" id="JAFJYH010000071">
    <property type="protein sequence ID" value="KAG4421112.1"/>
    <property type="molecule type" value="Genomic_DNA"/>
</dbReference>
<reference evidence="2" key="1">
    <citation type="submission" date="2021-02" db="EMBL/GenBank/DDBJ databases">
        <title>Genome sequence Cadophora malorum strain M34.</title>
        <authorList>
            <person name="Stefanovic E."/>
            <person name="Vu D."/>
            <person name="Scully C."/>
            <person name="Dijksterhuis J."/>
            <person name="Roader J."/>
            <person name="Houbraken J."/>
        </authorList>
    </citation>
    <scope>NUCLEOTIDE SEQUENCE</scope>
    <source>
        <strain evidence="2">M34</strain>
    </source>
</reference>
<keyword evidence="3" id="KW-1185">Reference proteome</keyword>
<feature type="region of interest" description="Disordered" evidence="1">
    <location>
        <begin position="190"/>
        <end position="435"/>
    </location>
</feature>
<gene>
    <name evidence="2" type="ORF">IFR04_005755</name>
</gene>
<protein>
    <submittedName>
        <fullName evidence="2">Uncharacterized protein</fullName>
    </submittedName>
</protein>
<feature type="compositionally biased region" description="Low complexity" evidence="1">
    <location>
        <begin position="391"/>
        <end position="403"/>
    </location>
</feature>